<sequence length="136" mass="15870">MYLNNLQSYTFASILLLFVAFISCERSSSLTNDKTYSGSFYTKNLAKDYAPTSFTLILEKGKYIFTPLENSPMKPSSGTYVLKDKLISFTDENMWTADFDWNLIFTGDFYISENNKEIILTKKRDDNFKYIYILEK</sequence>
<gene>
    <name evidence="1" type="ordered locus">Pedsa_2110</name>
</gene>
<name>F0SB27_PSESL</name>
<dbReference type="Proteomes" id="UP000000310">
    <property type="component" value="Chromosome"/>
</dbReference>
<organism evidence="1 2">
    <name type="scientific">Pseudopedobacter saltans (strain ATCC 51119 / DSM 12145 / JCM 21818 / CCUG 39354 / LMG 10337 / NBRC 100064 / NCIMB 13643)</name>
    <name type="common">Pedobacter saltans</name>
    <dbReference type="NCBI Taxonomy" id="762903"/>
    <lineage>
        <taxon>Bacteria</taxon>
        <taxon>Pseudomonadati</taxon>
        <taxon>Bacteroidota</taxon>
        <taxon>Sphingobacteriia</taxon>
        <taxon>Sphingobacteriales</taxon>
        <taxon>Sphingobacteriaceae</taxon>
        <taxon>Pseudopedobacter</taxon>
    </lineage>
</organism>
<evidence type="ECO:0008006" key="3">
    <source>
        <dbReference type="Google" id="ProtNLM"/>
    </source>
</evidence>
<reference evidence="2" key="2">
    <citation type="submission" date="2011-02" db="EMBL/GenBank/DDBJ databases">
        <title>The complete genome of Pedobacter saltans DSM 12145.</title>
        <authorList>
            <consortium name="US DOE Joint Genome Institute (JGI-PGF)"/>
            <person name="Lucas S."/>
            <person name="Copeland A."/>
            <person name="Lapidus A."/>
            <person name="Bruce D."/>
            <person name="Goodwin L."/>
            <person name="Pitluck S."/>
            <person name="Kyrpides N."/>
            <person name="Mavromatis K."/>
            <person name="Pagani I."/>
            <person name="Ivanova N."/>
            <person name="Ovchinnikova G."/>
            <person name="Lu M."/>
            <person name="Detter J.C."/>
            <person name="Han C."/>
            <person name="Land M."/>
            <person name="Hauser L."/>
            <person name="Markowitz V."/>
            <person name="Cheng J.-F."/>
            <person name="Hugenholtz P."/>
            <person name="Woyke T."/>
            <person name="Wu D."/>
            <person name="Tindall B."/>
            <person name="Pomrenke H.G."/>
            <person name="Brambilla E."/>
            <person name="Klenk H.-P."/>
            <person name="Eisen J.A."/>
        </authorList>
    </citation>
    <scope>NUCLEOTIDE SEQUENCE [LARGE SCALE GENOMIC DNA]</scope>
    <source>
        <strain evidence="2">ATCC 51119 / DSM 12145 / JCM 21818 / LMG 10337 / NBRC 100064 / NCIMB 13643</strain>
    </source>
</reference>
<dbReference type="STRING" id="762903.Pedsa_2110"/>
<reference evidence="1 2" key="1">
    <citation type="journal article" date="2011" name="Stand. Genomic Sci.">
        <title>Complete genome sequence of the gliding, heparinolytic Pedobacter saltans type strain (113).</title>
        <authorList>
            <person name="Liolios K."/>
            <person name="Sikorski J."/>
            <person name="Lu M."/>
            <person name="Nolan M."/>
            <person name="Lapidus A."/>
            <person name="Lucas S."/>
            <person name="Hammon N."/>
            <person name="Deshpande S."/>
            <person name="Cheng J.F."/>
            <person name="Tapia R."/>
            <person name="Han C."/>
            <person name="Goodwin L."/>
            <person name="Pitluck S."/>
            <person name="Huntemann M."/>
            <person name="Ivanova N."/>
            <person name="Pagani I."/>
            <person name="Mavromatis K."/>
            <person name="Ovchinikova G."/>
            <person name="Pati A."/>
            <person name="Chen A."/>
            <person name="Palaniappan K."/>
            <person name="Land M."/>
            <person name="Hauser L."/>
            <person name="Brambilla E.M."/>
            <person name="Kotsyurbenko O."/>
            <person name="Rohde M."/>
            <person name="Tindall B.J."/>
            <person name="Abt B."/>
            <person name="Goker M."/>
            <person name="Detter J.C."/>
            <person name="Woyke T."/>
            <person name="Bristow J."/>
            <person name="Eisen J.A."/>
            <person name="Markowitz V."/>
            <person name="Hugenholtz P."/>
            <person name="Klenk H.P."/>
            <person name="Kyrpides N.C."/>
        </authorList>
    </citation>
    <scope>NUCLEOTIDE SEQUENCE [LARGE SCALE GENOMIC DNA]</scope>
    <source>
        <strain evidence="2">ATCC 51119 / DSM 12145 / JCM 21818 / LMG 10337 / NBRC 100064 / NCIMB 13643</strain>
    </source>
</reference>
<dbReference type="EMBL" id="CP002545">
    <property type="protein sequence ID" value="ADY52662.1"/>
    <property type="molecule type" value="Genomic_DNA"/>
</dbReference>
<protein>
    <recommendedName>
        <fullName evidence="3">Lipocalin-like domain-containing protein</fullName>
    </recommendedName>
</protein>
<keyword evidence="2" id="KW-1185">Reference proteome</keyword>
<dbReference type="RefSeq" id="WP_013633149.1">
    <property type="nucleotide sequence ID" value="NC_015177.1"/>
</dbReference>
<evidence type="ECO:0000313" key="1">
    <source>
        <dbReference type="EMBL" id="ADY52662.1"/>
    </source>
</evidence>
<dbReference type="HOGENOM" id="CLU_1823574_0_0_10"/>
<dbReference type="OrthoDB" id="708590at2"/>
<dbReference type="AlphaFoldDB" id="F0SB27"/>
<evidence type="ECO:0000313" key="2">
    <source>
        <dbReference type="Proteomes" id="UP000000310"/>
    </source>
</evidence>
<accession>F0SB27</accession>
<proteinExistence type="predicted"/>
<dbReference type="KEGG" id="psn:Pedsa_2110"/>